<keyword evidence="4 7" id="KW-0808">Transferase</keyword>
<dbReference type="InterPro" id="IPR005814">
    <property type="entry name" value="Aminotrans_3"/>
</dbReference>
<dbReference type="FunFam" id="3.40.640.10:FF:000014">
    <property type="entry name" value="Adenosylmethionine-8-amino-7-oxononanoate aminotransferase, probable"/>
    <property type="match status" value="1"/>
</dbReference>
<dbReference type="InterPro" id="IPR049704">
    <property type="entry name" value="Aminotrans_3_PPA_site"/>
</dbReference>
<dbReference type="GO" id="GO:0008483">
    <property type="term" value="F:transaminase activity"/>
    <property type="evidence" value="ECO:0007669"/>
    <property type="project" value="UniProtKB-KW"/>
</dbReference>
<dbReference type="KEGG" id="azq:G3580_05005"/>
<evidence type="ECO:0000256" key="6">
    <source>
        <dbReference type="RuleBase" id="RU003560"/>
    </source>
</evidence>
<dbReference type="PANTHER" id="PTHR43094">
    <property type="entry name" value="AMINOTRANSFERASE"/>
    <property type="match status" value="1"/>
</dbReference>
<name>A0A6C1B119_9RHOO</name>
<dbReference type="GO" id="GO:0030170">
    <property type="term" value="F:pyridoxal phosphate binding"/>
    <property type="evidence" value="ECO:0007669"/>
    <property type="project" value="InterPro"/>
</dbReference>
<dbReference type="Proteomes" id="UP000501991">
    <property type="component" value="Chromosome"/>
</dbReference>
<sequence length="451" mass="49683">MGEETNVFYRNPFADYPMVARGEGIYLVDTKGKRYMDACGGAVVSSIGHSVREVVEALKTQLDSCEFAHTSQFTNRPQEALAGLLAELAPGGLNHAYFVSGGSEAVESAIKMARAYWVQMGRPEKWMVIGREQSYHGNTLGALAAGGNPWRRAIYEPMLYQRPRVAPCYCYRCPFKKDPAHCAIECADDLERAILEVGPEKISAFIAEPVVGATAGALVPHDGYFRRIREICDRYDVLLIADEVMTGMGRTGKWFAMRHWGVVPDMLCVAKGLAAGYVPIGATLVHDRIVDTFTNRRNVFQHGHTYMGHPLAAAAGVAVINYIKEHNLVDKSAKMGEELLRRLHEHLDDHPHVGDIRGKGLFAGVEFVADRATREPFEPELGFKQLVGEAAFKLGLIIYPMAGTIDGRRGDHVLIAPPFIITKAQIGRLVELLHKAIDKACDTLRAAGKLK</sequence>
<gene>
    <name evidence="7" type="ORF">G3580_05005</name>
</gene>
<dbReference type="EMBL" id="CP048836">
    <property type="protein sequence ID" value="QID17053.1"/>
    <property type="molecule type" value="Genomic_DNA"/>
</dbReference>
<proteinExistence type="inferred from homology"/>
<evidence type="ECO:0000256" key="1">
    <source>
        <dbReference type="ARBA" id="ARBA00001933"/>
    </source>
</evidence>
<dbReference type="AlphaFoldDB" id="A0A6C1B119"/>
<evidence type="ECO:0000256" key="2">
    <source>
        <dbReference type="ARBA" id="ARBA00008954"/>
    </source>
</evidence>
<accession>A0A6C1B119</accession>
<protein>
    <submittedName>
        <fullName evidence="7">Aspartate aminotransferase family protein</fullName>
    </submittedName>
</protein>
<evidence type="ECO:0000256" key="4">
    <source>
        <dbReference type="ARBA" id="ARBA00022679"/>
    </source>
</evidence>
<evidence type="ECO:0000313" key="8">
    <source>
        <dbReference type="Proteomes" id="UP000501991"/>
    </source>
</evidence>
<reference evidence="7 8" key="1">
    <citation type="submission" date="2020-02" db="EMBL/GenBank/DDBJ databases">
        <title>Nitrogenibacter mangrovi gen. nov., sp. nov. isolated from mangrove sediment, a denitrifying betaproteobacterium.</title>
        <authorList>
            <person name="Liao H."/>
            <person name="Tian Y."/>
        </authorList>
    </citation>
    <scope>NUCLEOTIDE SEQUENCE [LARGE SCALE GENOMIC DNA]</scope>
    <source>
        <strain evidence="7 8">M9-3-2</strain>
    </source>
</reference>
<dbReference type="RefSeq" id="WP_173764219.1">
    <property type="nucleotide sequence ID" value="NZ_CP048836.1"/>
</dbReference>
<dbReference type="Gene3D" id="3.40.640.10">
    <property type="entry name" value="Type I PLP-dependent aspartate aminotransferase-like (Major domain)"/>
    <property type="match status" value="1"/>
</dbReference>
<comment type="similarity">
    <text evidence="2 6">Belongs to the class-III pyridoxal-phosphate-dependent aminotransferase family.</text>
</comment>
<keyword evidence="8" id="KW-1185">Reference proteome</keyword>
<dbReference type="CDD" id="cd00610">
    <property type="entry name" value="OAT_like"/>
    <property type="match status" value="1"/>
</dbReference>
<keyword evidence="5 6" id="KW-0663">Pyridoxal phosphate</keyword>
<comment type="cofactor">
    <cofactor evidence="1">
        <name>pyridoxal 5'-phosphate</name>
        <dbReference type="ChEBI" id="CHEBI:597326"/>
    </cofactor>
</comment>
<keyword evidence="3 7" id="KW-0032">Aminotransferase</keyword>
<dbReference type="InterPro" id="IPR015424">
    <property type="entry name" value="PyrdxlP-dep_Trfase"/>
</dbReference>
<dbReference type="PROSITE" id="PS00600">
    <property type="entry name" value="AA_TRANSFER_CLASS_3"/>
    <property type="match status" value="1"/>
</dbReference>
<evidence type="ECO:0000256" key="5">
    <source>
        <dbReference type="ARBA" id="ARBA00022898"/>
    </source>
</evidence>
<evidence type="ECO:0000313" key="7">
    <source>
        <dbReference type="EMBL" id="QID17053.1"/>
    </source>
</evidence>
<evidence type="ECO:0000256" key="3">
    <source>
        <dbReference type="ARBA" id="ARBA00022576"/>
    </source>
</evidence>
<dbReference type="Pfam" id="PF00202">
    <property type="entry name" value="Aminotran_3"/>
    <property type="match status" value="1"/>
</dbReference>
<dbReference type="NCBIfam" id="NF005685">
    <property type="entry name" value="PRK07483.1"/>
    <property type="match status" value="1"/>
</dbReference>
<dbReference type="InterPro" id="IPR015421">
    <property type="entry name" value="PyrdxlP-dep_Trfase_major"/>
</dbReference>
<dbReference type="SUPFAM" id="SSF53383">
    <property type="entry name" value="PLP-dependent transferases"/>
    <property type="match status" value="1"/>
</dbReference>
<dbReference type="InterPro" id="IPR015422">
    <property type="entry name" value="PyrdxlP-dep_Trfase_small"/>
</dbReference>
<dbReference type="Gene3D" id="3.90.1150.10">
    <property type="entry name" value="Aspartate Aminotransferase, domain 1"/>
    <property type="match status" value="1"/>
</dbReference>
<dbReference type="PANTHER" id="PTHR43094:SF1">
    <property type="entry name" value="AMINOTRANSFERASE CLASS-III"/>
    <property type="match status" value="1"/>
</dbReference>
<organism evidence="7 8">
    <name type="scientific">Nitrogeniibacter mangrovi</name>
    <dbReference type="NCBI Taxonomy" id="2016596"/>
    <lineage>
        <taxon>Bacteria</taxon>
        <taxon>Pseudomonadati</taxon>
        <taxon>Pseudomonadota</taxon>
        <taxon>Betaproteobacteria</taxon>
        <taxon>Rhodocyclales</taxon>
        <taxon>Zoogloeaceae</taxon>
        <taxon>Nitrogeniibacter</taxon>
    </lineage>
</organism>